<dbReference type="InterPro" id="IPR036682">
    <property type="entry name" value="OS_D_A10/PebIII_sf"/>
</dbReference>
<feature type="chain" id="PRO_5026716219" evidence="1">
    <location>
        <begin position="17"/>
        <end position="124"/>
    </location>
</feature>
<sequence>MKVAVVVLALVACVCANSYTTKYDNIDLDQILQSERLLKNYVNCLLGVGNCTPDGNELKKALPDALASDCLNCSEKQRLGSEKVIRFLVNERPQVWAKLAEKYDPNRQYQRKFEVTAAKAGIKL</sequence>
<evidence type="ECO:0000313" key="3">
    <source>
        <dbReference type="RefSeq" id="XP_015520729.1"/>
    </source>
</evidence>
<dbReference type="OrthoDB" id="6344725at2759"/>
<evidence type="ECO:0000313" key="2">
    <source>
        <dbReference type="Proteomes" id="UP000829291"/>
    </source>
</evidence>
<dbReference type="KEGG" id="nlo:107224964"/>
<gene>
    <name evidence="3" type="primary">LOC107224964</name>
</gene>
<dbReference type="Pfam" id="PF03392">
    <property type="entry name" value="OS-D"/>
    <property type="match status" value="1"/>
</dbReference>
<dbReference type="FunCoup" id="A0A6J0C2T7">
    <property type="interactions" value="44"/>
</dbReference>
<name>A0A6J0C2T7_NEOLC</name>
<keyword evidence="2" id="KW-1185">Reference proteome</keyword>
<dbReference type="Proteomes" id="UP000829291">
    <property type="component" value="Chromosome 7"/>
</dbReference>
<proteinExistence type="predicted"/>
<dbReference type="GeneID" id="107224964"/>
<organism evidence="3">
    <name type="scientific">Neodiprion lecontei</name>
    <name type="common">Redheaded pine sawfly</name>
    <dbReference type="NCBI Taxonomy" id="441921"/>
    <lineage>
        <taxon>Eukaryota</taxon>
        <taxon>Metazoa</taxon>
        <taxon>Ecdysozoa</taxon>
        <taxon>Arthropoda</taxon>
        <taxon>Hexapoda</taxon>
        <taxon>Insecta</taxon>
        <taxon>Pterygota</taxon>
        <taxon>Neoptera</taxon>
        <taxon>Endopterygota</taxon>
        <taxon>Hymenoptera</taxon>
        <taxon>Tenthredinoidea</taxon>
        <taxon>Diprionidae</taxon>
        <taxon>Diprioninae</taxon>
        <taxon>Neodiprion</taxon>
    </lineage>
</organism>
<feature type="signal peptide" evidence="1">
    <location>
        <begin position="1"/>
        <end position="16"/>
    </location>
</feature>
<dbReference type="AlphaFoldDB" id="A0A6J0C2T7"/>
<reference evidence="3" key="1">
    <citation type="submission" date="2025-08" db="UniProtKB">
        <authorList>
            <consortium name="RefSeq"/>
        </authorList>
    </citation>
    <scope>IDENTIFICATION</scope>
    <source>
        <tissue evidence="3">Thorax and Abdomen</tissue>
    </source>
</reference>
<dbReference type="RefSeq" id="XP_015520729.1">
    <property type="nucleotide sequence ID" value="XM_015665243.2"/>
</dbReference>
<accession>A0A6J0C2T7</accession>
<dbReference type="PANTHER" id="PTHR11257:SF12">
    <property type="entry name" value="EJACULATORY BULB-SPECIFIC PROTEIN 3-RELATED"/>
    <property type="match status" value="1"/>
</dbReference>
<dbReference type="PANTHER" id="PTHR11257">
    <property type="entry name" value="CHEMOSENSORY PROTEIN-RELATED"/>
    <property type="match status" value="1"/>
</dbReference>
<dbReference type="CTD" id="49821"/>
<dbReference type="Gene3D" id="1.10.2080.10">
    <property type="entry name" value="Insect odorant-binding protein A10/Ejaculatory bulb-specific protein 3"/>
    <property type="match status" value="1"/>
</dbReference>
<dbReference type="InParanoid" id="A0A6J0C2T7"/>
<protein>
    <submittedName>
        <fullName evidence="3">Ejaculatory bulb-specific protein 3</fullName>
    </submittedName>
</protein>
<keyword evidence="1" id="KW-0732">Signal</keyword>
<evidence type="ECO:0000256" key="1">
    <source>
        <dbReference type="SAM" id="SignalP"/>
    </source>
</evidence>
<dbReference type="InterPro" id="IPR005055">
    <property type="entry name" value="A10/PebIII"/>
</dbReference>
<dbReference type="SUPFAM" id="SSF100910">
    <property type="entry name" value="Chemosensory protein Csp2"/>
    <property type="match status" value="1"/>
</dbReference>